<feature type="domain" description="EAL" evidence="1">
    <location>
        <begin position="4"/>
        <end position="104"/>
    </location>
</feature>
<evidence type="ECO:0000259" key="1">
    <source>
        <dbReference type="PROSITE" id="PS50883"/>
    </source>
</evidence>
<evidence type="ECO:0000313" key="2">
    <source>
        <dbReference type="EMBL" id="MBV6341884.1"/>
    </source>
</evidence>
<keyword evidence="3" id="KW-1185">Reference proteome</keyword>
<proteinExistence type="predicted"/>
<reference evidence="2 3" key="1">
    <citation type="journal article" date="2020" name="J Geophys Res Biogeosci">
        <title>Magnetotaxis as an Adaptation to Enable Bacterial Shuttling of Microbial Sulfur and Sulfur Cycling Across Aquatic Oxic#Anoxic Interfaces.</title>
        <authorList>
            <person name="Li J."/>
            <person name="Liu P."/>
            <person name="Wang J."/>
            <person name="Roberts A.P."/>
            <person name="Pan Y."/>
        </authorList>
    </citation>
    <scope>NUCLEOTIDE SEQUENCE [LARGE SCALE GENOMIC DNA]</scope>
    <source>
        <strain evidence="2 3">MYR-1_YQ</strain>
    </source>
</reference>
<protein>
    <submittedName>
        <fullName evidence="2">EAL domain-containing protein</fullName>
    </submittedName>
</protein>
<dbReference type="InterPro" id="IPR001633">
    <property type="entry name" value="EAL_dom"/>
</dbReference>
<accession>A0ABS6RZ08</accession>
<dbReference type="PROSITE" id="PS50883">
    <property type="entry name" value="EAL"/>
    <property type="match status" value="1"/>
</dbReference>
<organism evidence="2 3">
    <name type="scientific">Candidatus Magnetobacterium casense</name>
    <dbReference type="NCBI Taxonomy" id="1455061"/>
    <lineage>
        <taxon>Bacteria</taxon>
        <taxon>Pseudomonadati</taxon>
        <taxon>Nitrospirota</taxon>
        <taxon>Thermodesulfovibrionia</taxon>
        <taxon>Thermodesulfovibrionales</taxon>
        <taxon>Candidatus Magnetobacteriaceae</taxon>
        <taxon>Candidatus Magnetobacterium</taxon>
    </lineage>
</organism>
<dbReference type="EMBL" id="JABXWD010000162">
    <property type="protein sequence ID" value="MBV6341884.1"/>
    <property type="molecule type" value="Genomic_DNA"/>
</dbReference>
<comment type="caution">
    <text evidence="2">The sequence shown here is derived from an EMBL/GenBank/DDBJ whole genome shotgun (WGS) entry which is preliminary data.</text>
</comment>
<gene>
    <name evidence="2" type="ORF">HWQ67_09830</name>
</gene>
<name>A0ABS6RZ08_9BACT</name>
<sequence>MAEDYEMETEKERILDLIDREFLTTFFQPIYSSEDGSIYGYEALTRVRGSESTMNIAELFEKAMATDTLTLLDSTCHENANINARNRDLRIQIPTCLSIYALRQ</sequence>
<evidence type="ECO:0000313" key="3">
    <source>
        <dbReference type="Proteomes" id="UP001196980"/>
    </source>
</evidence>
<dbReference type="Proteomes" id="UP001196980">
    <property type="component" value="Unassembled WGS sequence"/>
</dbReference>
<dbReference type="RefSeq" id="WP_218252514.1">
    <property type="nucleotide sequence ID" value="NZ_JABXWD010000162.1"/>
</dbReference>